<sequence length="306" mass="35198">MAAIKSDPSKCGICWKDITIKRTVSLKCRHSLHRTCFVSICESALCPVRVSRHPAQDERNKTLPSIILYGPTGKPSMMQWRTRLLHDSRNFTRRTDFHLENIAKWLQRTSEDLELAHAAKLLDRRQTFVRLQEEAAEAQDRFRIAAKYLHVSTAGANVEEAAAAAAQVVVEGNVGAAAAAFDEVCDSEEERCGVCFEGIQRKRTAILEPCKHTFHRTCIIRWLEQQEDDFISGDAVPEKDPFVFVKNGTQIVESIFQSLTMQLIHAVRDDRSQEYVNDIREEMEKYKRRSLALDRFKFFLVEKKRR</sequence>
<dbReference type="Proteomes" id="UP000005239">
    <property type="component" value="Unassembled WGS sequence"/>
</dbReference>
<dbReference type="GO" id="GO:0051865">
    <property type="term" value="P:protein autoubiquitination"/>
    <property type="evidence" value="ECO:0000318"/>
    <property type="project" value="GO_Central"/>
</dbReference>
<keyword evidence="1" id="KW-0863">Zinc-finger</keyword>
<dbReference type="GO" id="GO:0004842">
    <property type="term" value="F:ubiquitin-protein transferase activity"/>
    <property type="evidence" value="ECO:0000318"/>
    <property type="project" value="GO_Central"/>
</dbReference>
<evidence type="ECO:0000313" key="3">
    <source>
        <dbReference type="EnsemblMetazoa" id="PPA09925.1"/>
    </source>
</evidence>
<dbReference type="Gene3D" id="3.30.40.10">
    <property type="entry name" value="Zinc/RING finger domain, C3HC4 (zinc finger)"/>
    <property type="match status" value="2"/>
</dbReference>
<keyword evidence="2" id="KW-0862">Zinc</keyword>
<reference evidence="3" key="2">
    <citation type="submission" date="2022-06" db="UniProtKB">
        <authorList>
            <consortium name="EnsemblMetazoa"/>
        </authorList>
    </citation>
    <scope>IDENTIFICATION</scope>
    <source>
        <strain evidence="3">PS312</strain>
    </source>
</reference>
<gene>
    <name evidence="3" type="primary">WBGene00099479</name>
</gene>
<accession>A0A2A6CHC5</accession>
<dbReference type="EnsemblMetazoa" id="PPA09925.1">
    <property type="protein sequence ID" value="PPA09925.1"/>
    <property type="gene ID" value="WBGene00099479"/>
</dbReference>
<dbReference type="InterPro" id="IPR047126">
    <property type="entry name" value="RNF141-like"/>
</dbReference>
<protein>
    <submittedName>
        <fullName evidence="3">Zinc finger protein</fullName>
    </submittedName>
</protein>
<dbReference type="SUPFAM" id="SSF57850">
    <property type="entry name" value="RING/U-box"/>
    <property type="match status" value="2"/>
</dbReference>
<dbReference type="Pfam" id="PF13639">
    <property type="entry name" value="zf-RING_2"/>
    <property type="match status" value="1"/>
</dbReference>
<dbReference type="PANTHER" id="PTHR12109">
    <property type="entry name" value="RING FINGER PROTEIN 141-RELATED"/>
    <property type="match status" value="1"/>
</dbReference>
<evidence type="ECO:0000313" key="4">
    <source>
        <dbReference type="Proteomes" id="UP000005239"/>
    </source>
</evidence>
<dbReference type="SMART" id="SM00184">
    <property type="entry name" value="RING"/>
    <property type="match status" value="2"/>
</dbReference>
<dbReference type="PROSITE" id="PS50089">
    <property type="entry name" value="ZF_RING_2"/>
    <property type="match status" value="2"/>
</dbReference>
<reference evidence="4" key="1">
    <citation type="journal article" date="2008" name="Nat. Genet.">
        <title>The Pristionchus pacificus genome provides a unique perspective on nematode lifestyle and parasitism.</title>
        <authorList>
            <person name="Dieterich C."/>
            <person name="Clifton S.W."/>
            <person name="Schuster L.N."/>
            <person name="Chinwalla A."/>
            <person name="Delehaunty K."/>
            <person name="Dinkelacker I."/>
            <person name="Fulton L."/>
            <person name="Fulton R."/>
            <person name="Godfrey J."/>
            <person name="Minx P."/>
            <person name="Mitreva M."/>
            <person name="Roeseler W."/>
            <person name="Tian H."/>
            <person name="Witte H."/>
            <person name="Yang S.P."/>
            <person name="Wilson R.K."/>
            <person name="Sommer R.J."/>
        </authorList>
    </citation>
    <scope>NUCLEOTIDE SEQUENCE [LARGE SCALE GENOMIC DNA]</scope>
    <source>
        <strain evidence="4">PS312</strain>
    </source>
</reference>
<dbReference type="PANTHER" id="PTHR12109:SF3">
    <property type="entry name" value="RING FINGER PROTEIN 141"/>
    <property type="match status" value="1"/>
</dbReference>
<evidence type="ECO:0000256" key="2">
    <source>
        <dbReference type="ARBA" id="ARBA00022833"/>
    </source>
</evidence>
<dbReference type="InterPro" id="IPR001841">
    <property type="entry name" value="Znf_RING"/>
</dbReference>
<proteinExistence type="predicted"/>
<keyword evidence="1" id="KW-0479">Metal-binding</keyword>
<name>A0A2A6CHC5_PRIPA</name>
<dbReference type="InterPro" id="IPR013083">
    <property type="entry name" value="Znf_RING/FYVE/PHD"/>
</dbReference>
<organism evidence="3 4">
    <name type="scientific">Pristionchus pacificus</name>
    <name type="common">Parasitic nematode worm</name>
    <dbReference type="NCBI Taxonomy" id="54126"/>
    <lineage>
        <taxon>Eukaryota</taxon>
        <taxon>Metazoa</taxon>
        <taxon>Ecdysozoa</taxon>
        <taxon>Nematoda</taxon>
        <taxon>Chromadorea</taxon>
        <taxon>Rhabditida</taxon>
        <taxon>Rhabditina</taxon>
        <taxon>Diplogasteromorpha</taxon>
        <taxon>Diplogasteroidea</taxon>
        <taxon>Neodiplogasteridae</taxon>
        <taxon>Pristionchus</taxon>
    </lineage>
</organism>
<dbReference type="AlphaFoldDB" id="A0A2A6CHC5"/>
<dbReference type="GO" id="GO:0008270">
    <property type="term" value="F:zinc ion binding"/>
    <property type="evidence" value="ECO:0007669"/>
    <property type="project" value="UniProtKB-KW"/>
</dbReference>
<dbReference type="OrthoDB" id="8062037at2759"/>
<evidence type="ECO:0000256" key="1">
    <source>
        <dbReference type="ARBA" id="ARBA00022771"/>
    </source>
</evidence>
<accession>A0A8R1Y994</accession>
<keyword evidence="4" id="KW-1185">Reference proteome</keyword>